<dbReference type="EMBL" id="BARW01037650">
    <property type="protein sequence ID" value="GAJ17183.1"/>
    <property type="molecule type" value="Genomic_DNA"/>
</dbReference>
<evidence type="ECO:0008006" key="2">
    <source>
        <dbReference type="Google" id="ProtNLM"/>
    </source>
</evidence>
<dbReference type="PANTHER" id="PTHR43061:SF1">
    <property type="entry name" value="GTP DIPHOSPHOKINASE RSH1, CHLOROPLASTIC-RELATED"/>
    <property type="match status" value="1"/>
</dbReference>
<reference evidence="1" key="1">
    <citation type="journal article" date="2014" name="Front. Microbiol.">
        <title>High frequency of phylogenetically diverse reductive dehalogenase-homologous genes in deep subseafloor sedimentary metagenomes.</title>
        <authorList>
            <person name="Kawai M."/>
            <person name="Futagami T."/>
            <person name="Toyoda A."/>
            <person name="Takaki Y."/>
            <person name="Nishi S."/>
            <person name="Hori S."/>
            <person name="Arai W."/>
            <person name="Tsubouchi T."/>
            <person name="Morono Y."/>
            <person name="Uchiyama I."/>
            <person name="Ito T."/>
            <person name="Fujiyama A."/>
            <person name="Inagaki F."/>
            <person name="Takami H."/>
        </authorList>
    </citation>
    <scope>NUCLEOTIDE SEQUENCE</scope>
    <source>
        <strain evidence="1">Expedition CK06-06</strain>
    </source>
</reference>
<name>X1UIA1_9ZZZZ</name>
<accession>X1UIA1</accession>
<organism evidence="1">
    <name type="scientific">marine sediment metagenome</name>
    <dbReference type="NCBI Taxonomy" id="412755"/>
    <lineage>
        <taxon>unclassified sequences</taxon>
        <taxon>metagenomes</taxon>
        <taxon>ecological metagenomes</taxon>
    </lineage>
</organism>
<protein>
    <recommendedName>
        <fullName evidence="2">HD domain-containing protein</fullName>
    </recommendedName>
</protein>
<dbReference type="PANTHER" id="PTHR43061">
    <property type="entry name" value="GTP DIPHOSPHOKINASE RSH1, CHLOROPLASTIC-RELATED"/>
    <property type="match status" value="1"/>
</dbReference>
<dbReference type="AlphaFoldDB" id="X1UIA1"/>
<proteinExistence type="predicted"/>
<comment type="caution">
    <text evidence="1">The sequence shown here is derived from an EMBL/GenBank/DDBJ whole genome shotgun (WGS) entry which is preliminary data.</text>
</comment>
<evidence type="ECO:0000313" key="1">
    <source>
        <dbReference type="EMBL" id="GAJ17183.1"/>
    </source>
</evidence>
<dbReference type="SUPFAM" id="SSF109604">
    <property type="entry name" value="HD-domain/PDEase-like"/>
    <property type="match status" value="1"/>
</dbReference>
<feature type="non-terminal residue" evidence="1">
    <location>
        <position position="40"/>
    </location>
</feature>
<sequence>MIQRAFDLAYEAHKDMRRKSGEPYIIHPIAVAKIVTYEIG</sequence>
<dbReference type="Gene3D" id="1.10.3210.10">
    <property type="entry name" value="Hypothetical protein af1432"/>
    <property type="match status" value="1"/>
</dbReference>
<gene>
    <name evidence="1" type="ORF">S12H4_58056</name>
</gene>